<keyword evidence="10" id="KW-1185">Reference proteome</keyword>
<dbReference type="PROSITE" id="PS51100">
    <property type="entry name" value="PTS_EIIB_TYPE_3"/>
    <property type="match status" value="1"/>
</dbReference>
<keyword evidence="5" id="KW-0598">Phosphotransferase system</keyword>
<dbReference type="AlphaFoldDB" id="A0A7S7M6S1"/>
<proteinExistence type="predicted"/>
<sequence length="102" mass="10846">MKVLLVCAGGMSTSIVMKKMRDYAKTNGINDFEVKATGVGNFRDVVDAYDVVLLGPQISYRLDEISGVAGKSKPVGVIAPADYAIGNCQAIFQQIEGMLSGK</sequence>
<evidence type="ECO:0000259" key="8">
    <source>
        <dbReference type="PROSITE" id="PS51100"/>
    </source>
</evidence>
<dbReference type="InterPro" id="IPR051819">
    <property type="entry name" value="PTS_sugar-specific_EIIB"/>
</dbReference>
<dbReference type="Proteomes" id="UP000593735">
    <property type="component" value="Chromosome"/>
</dbReference>
<dbReference type="GO" id="GO:0009401">
    <property type="term" value="P:phosphoenolpyruvate-dependent sugar phosphotransferase system"/>
    <property type="evidence" value="ECO:0007669"/>
    <property type="project" value="UniProtKB-KW"/>
</dbReference>
<evidence type="ECO:0000313" key="10">
    <source>
        <dbReference type="Proteomes" id="UP000593735"/>
    </source>
</evidence>
<keyword evidence="4" id="KW-0808">Transferase</keyword>
<keyword evidence="3 9" id="KW-0762">Sugar transport</keyword>
<dbReference type="SUPFAM" id="SSF52794">
    <property type="entry name" value="PTS system IIB component-like"/>
    <property type="match status" value="1"/>
</dbReference>
<dbReference type="CDD" id="cd05564">
    <property type="entry name" value="PTS_IIB_chitobiose_lichenan"/>
    <property type="match status" value="1"/>
</dbReference>
<evidence type="ECO:0000256" key="1">
    <source>
        <dbReference type="ARBA" id="ARBA00022448"/>
    </source>
</evidence>
<dbReference type="PANTHER" id="PTHR34581">
    <property type="entry name" value="PTS SYSTEM N,N'-DIACETYLCHITOBIOSE-SPECIFIC EIIB COMPONENT"/>
    <property type="match status" value="1"/>
</dbReference>
<dbReference type="EMBL" id="CP063767">
    <property type="protein sequence ID" value="QOY59815.1"/>
    <property type="molecule type" value="Genomic_DNA"/>
</dbReference>
<feature type="modified residue" description="Phosphocysteine; by EIIA" evidence="7">
    <location>
        <position position="7"/>
    </location>
</feature>
<keyword evidence="2" id="KW-0597">Phosphoprotein</keyword>
<dbReference type="Gene3D" id="3.40.50.2300">
    <property type="match status" value="1"/>
</dbReference>
<dbReference type="KEGG" id="tio:INP52_05025"/>
<evidence type="ECO:0000256" key="4">
    <source>
        <dbReference type="ARBA" id="ARBA00022679"/>
    </source>
</evidence>
<dbReference type="PANTHER" id="PTHR34581:SF2">
    <property type="entry name" value="PTS SYSTEM N,N'-DIACETYLCHITOBIOSE-SPECIFIC EIIB COMPONENT"/>
    <property type="match status" value="1"/>
</dbReference>
<organism evidence="9 10">
    <name type="scientific">Thermophilibacter immobilis</name>
    <dbReference type="NCBI Taxonomy" id="2779519"/>
    <lineage>
        <taxon>Bacteria</taxon>
        <taxon>Bacillati</taxon>
        <taxon>Actinomycetota</taxon>
        <taxon>Coriobacteriia</taxon>
        <taxon>Coriobacteriales</taxon>
        <taxon>Atopobiaceae</taxon>
        <taxon>Thermophilibacter</taxon>
    </lineage>
</organism>
<dbReference type="GO" id="GO:0008982">
    <property type="term" value="F:protein-N(PI)-phosphohistidine-sugar phosphotransferase activity"/>
    <property type="evidence" value="ECO:0007669"/>
    <property type="project" value="InterPro"/>
</dbReference>
<dbReference type="InterPro" id="IPR003501">
    <property type="entry name" value="PTS_EIIB_2/3"/>
</dbReference>
<feature type="domain" description="PTS EIIB type-3" evidence="8">
    <location>
        <begin position="1"/>
        <end position="102"/>
    </location>
</feature>
<reference evidence="9 10" key="1">
    <citation type="submission" date="2020-10" db="EMBL/GenBank/DDBJ databases">
        <title>Olsenella immobilis sp.nov., isolated from the mud in a fermentation cellar used for the production of Chinese strong-flavoured liquor.</title>
        <authorList>
            <person name="Lu L."/>
        </authorList>
    </citation>
    <scope>NUCLEOTIDE SEQUENCE [LARGE SCALE GENOMIC DNA]</scope>
    <source>
        <strain evidence="9 10">LZLJ-2</strain>
    </source>
</reference>
<dbReference type="Pfam" id="PF02302">
    <property type="entry name" value="PTS_IIB"/>
    <property type="match status" value="1"/>
</dbReference>
<dbReference type="InterPro" id="IPR036095">
    <property type="entry name" value="PTS_EIIB-like_sf"/>
</dbReference>
<evidence type="ECO:0000256" key="7">
    <source>
        <dbReference type="PROSITE-ProRule" id="PRU00423"/>
    </source>
</evidence>
<protein>
    <submittedName>
        <fullName evidence="9">PTS sugar transporter subunit IIB</fullName>
    </submittedName>
</protein>
<dbReference type="InterPro" id="IPR013012">
    <property type="entry name" value="PTS_EIIB_3"/>
</dbReference>
<accession>A0A7S7M6S1</accession>
<evidence type="ECO:0000256" key="6">
    <source>
        <dbReference type="ARBA" id="ARBA00022777"/>
    </source>
</evidence>
<evidence type="ECO:0000256" key="5">
    <source>
        <dbReference type="ARBA" id="ARBA00022683"/>
    </source>
</evidence>
<keyword evidence="1" id="KW-0813">Transport</keyword>
<dbReference type="GO" id="GO:0016301">
    <property type="term" value="F:kinase activity"/>
    <property type="evidence" value="ECO:0007669"/>
    <property type="project" value="UniProtKB-KW"/>
</dbReference>
<evidence type="ECO:0000313" key="9">
    <source>
        <dbReference type="EMBL" id="QOY59815.1"/>
    </source>
</evidence>
<evidence type="ECO:0000256" key="2">
    <source>
        <dbReference type="ARBA" id="ARBA00022553"/>
    </source>
</evidence>
<gene>
    <name evidence="9" type="ORF">INP52_05025</name>
</gene>
<keyword evidence="6" id="KW-0418">Kinase</keyword>
<evidence type="ECO:0000256" key="3">
    <source>
        <dbReference type="ARBA" id="ARBA00022597"/>
    </source>
</evidence>
<name>A0A7S7M6S1_9ACTN</name>